<gene>
    <name evidence="2" type="ORF">FPANT_12079</name>
</gene>
<sequence length="87" mass="8912">MPSESPNTISLKRSSKNSTPGNPSFGEIGITKVNNQMVYAPGVVKSHGQGSDTQRPAGGTEDGKEAAVPDRNVAGEANSTATGNVQK</sequence>
<dbReference type="Proteomes" id="UP000544095">
    <property type="component" value="Unassembled WGS sequence"/>
</dbReference>
<reference evidence="2 3" key="1">
    <citation type="submission" date="2020-05" db="EMBL/GenBank/DDBJ databases">
        <title>Identification and distribution of gene clusters putatively required for synthesis of sphingolipid metabolism inhibitors in phylogenetically diverse species of the filamentous fungus Fusarium.</title>
        <authorList>
            <person name="Kim H.-S."/>
            <person name="Busman M."/>
            <person name="Brown D.W."/>
            <person name="Divon H."/>
            <person name="Uhlig S."/>
            <person name="Proctor R.H."/>
        </authorList>
    </citation>
    <scope>NUCLEOTIDE SEQUENCE [LARGE SCALE GENOMIC DNA]</scope>
    <source>
        <strain evidence="2 3">NRRL 25211</strain>
    </source>
</reference>
<name>A0A8H5NRZ3_9HYPO</name>
<feature type="compositionally biased region" description="Polar residues" evidence="1">
    <location>
        <begin position="1"/>
        <end position="22"/>
    </location>
</feature>
<evidence type="ECO:0000313" key="2">
    <source>
        <dbReference type="EMBL" id="KAF5573895.1"/>
    </source>
</evidence>
<dbReference type="EMBL" id="JAAOAR010000771">
    <property type="protein sequence ID" value="KAF5573895.1"/>
    <property type="molecule type" value="Genomic_DNA"/>
</dbReference>
<feature type="region of interest" description="Disordered" evidence="1">
    <location>
        <begin position="1"/>
        <end position="28"/>
    </location>
</feature>
<comment type="caution">
    <text evidence="2">The sequence shown here is derived from an EMBL/GenBank/DDBJ whole genome shotgun (WGS) entry which is preliminary data.</text>
</comment>
<accession>A0A8H5NRZ3</accession>
<protein>
    <submittedName>
        <fullName evidence="2">Uncharacterized protein</fullName>
    </submittedName>
</protein>
<proteinExistence type="predicted"/>
<evidence type="ECO:0000256" key="1">
    <source>
        <dbReference type="SAM" id="MobiDB-lite"/>
    </source>
</evidence>
<dbReference type="AlphaFoldDB" id="A0A8H5NRZ3"/>
<feature type="compositionally biased region" description="Polar residues" evidence="1">
    <location>
        <begin position="77"/>
        <end position="87"/>
    </location>
</feature>
<evidence type="ECO:0000313" key="3">
    <source>
        <dbReference type="Proteomes" id="UP000544095"/>
    </source>
</evidence>
<feature type="region of interest" description="Disordered" evidence="1">
    <location>
        <begin position="41"/>
        <end position="87"/>
    </location>
</feature>
<organism evidence="2 3">
    <name type="scientific">Fusarium pseudoanthophilum</name>
    <dbReference type="NCBI Taxonomy" id="48495"/>
    <lineage>
        <taxon>Eukaryota</taxon>
        <taxon>Fungi</taxon>
        <taxon>Dikarya</taxon>
        <taxon>Ascomycota</taxon>
        <taxon>Pezizomycotina</taxon>
        <taxon>Sordariomycetes</taxon>
        <taxon>Hypocreomycetidae</taxon>
        <taxon>Hypocreales</taxon>
        <taxon>Nectriaceae</taxon>
        <taxon>Fusarium</taxon>
        <taxon>Fusarium fujikuroi species complex</taxon>
    </lineage>
</organism>
<keyword evidence="3" id="KW-1185">Reference proteome</keyword>